<reference evidence="4" key="1">
    <citation type="submission" date="2021-02" db="EMBL/GenBank/DDBJ databases">
        <authorList>
            <person name="Nowell W R."/>
        </authorList>
    </citation>
    <scope>NUCLEOTIDE SEQUENCE</scope>
</reference>
<dbReference type="GO" id="GO:0005509">
    <property type="term" value="F:calcium ion binding"/>
    <property type="evidence" value="ECO:0007669"/>
    <property type="project" value="InterPro"/>
</dbReference>
<dbReference type="InterPro" id="IPR002048">
    <property type="entry name" value="EF_hand_dom"/>
</dbReference>
<accession>A0A820WYB0</accession>
<gene>
    <name evidence="3" type="ORF">HFQ381_LOCUS19307</name>
    <name evidence="4" type="ORF">TSG867_LOCUS22711</name>
</gene>
<evidence type="ECO:0000259" key="2">
    <source>
        <dbReference type="PROSITE" id="PS50222"/>
    </source>
</evidence>
<dbReference type="PROSITE" id="PS50222">
    <property type="entry name" value="EF_HAND_2"/>
    <property type="match status" value="1"/>
</dbReference>
<dbReference type="SUPFAM" id="SSF47473">
    <property type="entry name" value="EF-hand"/>
    <property type="match status" value="1"/>
</dbReference>
<dbReference type="EMBL" id="CAJOBQ010001880">
    <property type="protein sequence ID" value="CAF4523086.1"/>
    <property type="molecule type" value="Genomic_DNA"/>
</dbReference>
<protein>
    <recommendedName>
        <fullName evidence="2">EF-hand domain-containing protein</fullName>
    </recommendedName>
</protein>
<proteinExistence type="predicted"/>
<keyword evidence="1" id="KW-0106">Calcium</keyword>
<organism evidence="4 5">
    <name type="scientific">Rotaria socialis</name>
    <dbReference type="NCBI Taxonomy" id="392032"/>
    <lineage>
        <taxon>Eukaryota</taxon>
        <taxon>Metazoa</taxon>
        <taxon>Spiralia</taxon>
        <taxon>Gnathifera</taxon>
        <taxon>Rotifera</taxon>
        <taxon>Eurotatoria</taxon>
        <taxon>Bdelloidea</taxon>
        <taxon>Philodinida</taxon>
        <taxon>Philodinidae</taxon>
        <taxon>Rotaria</taxon>
    </lineage>
</organism>
<dbReference type="Gene3D" id="1.10.238.10">
    <property type="entry name" value="EF-hand"/>
    <property type="match status" value="1"/>
</dbReference>
<feature type="domain" description="EF-hand" evidence="2">
    <location>
        <begin position="169"/>
        <end position="204"/>
    </location>
</feature>
<comment type="caution">
    <text evidence="4">The sequence shown here is derived from an EMBL/GenBank/DDBJ whole genome shotgun (WGS) entry which is preliminary data.</text>
</comment>
<dbReference type="EMBL" id="CAJOBO010001554">
    <property type="protein sequence ID" value="CAF4389502.1"/>
    <property type="molecule type" value="Genomic_DNA"/>
</dbReference>
<dbReference type="Proteomes" id="UP000663851">
    <property type="component" value="Unassembled WGS sequence"/>
</dbReference>
<dbReference type="InterPro" id="IPR018247">
    <property type="entry name" value="EF_Hand_1_Ca_BS"/>
</dbReference>
<dbReference type="InterPro" id="IPR011992">
    <property type="entry name" value="EF-hand-dom_pair"/>
</dbReference>
<dbReference type="Proteomes" id="UP000663862">
    <property type="component" value="Unassembled WGS sequence"/>
</dbReference>
<dbReference type="PROSITE" id="PS00018">
    <property type="entry name" value="EF_HAND_1"/>
    <property type="match status" value="2"/>
</dbReference>
<name>A0A820WYB0_9BILA</name>
<evidence type="ECO:0000313" key="5">
    <source>
        <dbReference type="Proteomes" id="UP000663862"/>
    </source>
</evidence>
<evidence type="ECO:0000313" key="4">
    <source>
        <dbReference type="EMBL" id="CAF4523086.1"/>
    </source>
</evidence>
<evidence type="ECO:0000256" key="1">
    <source>
        <dbReference type="ARBA" id="ARBA00022837"/>
    </source>
</evidence>
<dbReference type="AlphaFoldDB" id="A0A820WYB0"/>
<evidence type="ECO:0000313" key="3">
    <source>
        <dbReference type="EMBL" id="CAF4389502.1"/>
    </source>
</evidence>
<sequence length="252" mass="29387">MVGSIFRLEIRRDEPFDDTRICVVRMKLCGDDNNDLKELYDHIKNEDERREETNRMTLNTAIWRMDKFDLAEKYFRRCLSELPSNDPLLSELYQRLGLVADSKARRAQFSAARSPMNTLCNREEKETFSLIFTALYCNRTIMKRVFIRDCPNGRLDKKKFQEVYAKFYPQGDQLSFAFDLYDISDDGLIDQTELYELNGGIHDRTGDHNPKTRAAEIIASLDVSGDKKLCKEEFISGCKSDPYLREIFAPNV</sequence>